<evidence type="ECO:0000256" key="7">
    <source>
        <dbReference type="ARBA" id="ARBA00023053"/>
    </source>
</evidence>
<organism evidence="13 14">
    <name type="scientific">Lutispora saccharofermentans</name>
    <dbReference type="NCBI Taxonomy" id="3024236"/>
    <lineage>
        <taxon>Bacteria</taxon>
        <taxon>Bacillati</taxon>
        <taxon>Bacillota</taxon>
        <taxon>Clostridia</taxon>
        <taxon>Lutisporales</taxon>
        <taxon>Lutisporaceae</taxon>
        <taxon>Lutispora</taxon>
    </lineage>
</organism>
<feature type="transmembrane region" description="Helical" evidence="11">
    <location>
        <begin position="294"/>
        <end position="316"/>
    </location>
</feature>
<feature type="transmembrane region" description="Helical" evidence="11">
    <location>
        <begin position="234"/>
        <end position="252"/>
    </location>
</feature>
<dbReference type="RefSeq" id="WP_255226031.1">
    <property type="nucleotide sequence ID" value="NZ_JAJEKE010000002.1"/>
</dbReference>
<feature type="transmembrane region" description="Helical" evidence="11">
    <location>
        <begin position="352"/>
        <end position="371"/>
    </location>
</feature>
<keyword evidence="9 11" id="KW-0472">Membrane</keyword>
<dbReference type="EMBL" id="JAJEKE010000002">
    <property type="protein sequence ID" value="MCQ1528509.1"/>
    <property type="molecule type" value="Genomic_DNA"/>
</dbReference>
<keyword evidence="14" id="KW-1185">Reference proteome</keyword>
<accession>A0ABT1NB76</accession>
<evidence type="ECO:0000256" key="11">
    <source>
        <dbReference type="SAM" id="Phobius"/>
    </source>
</evidence>
<feature type="transmembrane region" description="Helical" evidence="11">
    <location>
        <begin position="210"/>
        <end position="228"/>
    </location>
</feature>
<dbReference type="PANTHER" id="PTHR43562">
    <property type="entry name" value="NAPA-TYPE SODIUM/HYDROGEN ANTIPORTER"/>
    <property type="match status" value="1"/>
</dbReference>
<evidence type="ECO:0000256" key="9">
    <source>
        <dbReference type="ARBA" id="ARBA00023136"/>
    </source>
</evidence>
<keyword evidence="5 11" id="KW-0812">Transmembrane</keyword>
<name>A0ABT1NB76_9FIRM</name>
<evidence type="ECO:0000256" key="5">
    <source>
        <dbReference type="ARBA" id="ARBA00022692"/>
    </source>
</evidence>
<keyword evidence="3" id="KW-0813">Transport</keyword>
<proteinExistence type="inferred from homology"/>
<comment type="similarity">
    <text evidence="2">Belongs to the monovalent cation:proton antiporter 2 (CPA2) transporter (TC 2.A.37) family.</text>
</comment>
<feature type="transmembrane region" description="Helical" evidence="11">
    <location>
        <begin position="144"/>
        <end position="164"/>
    </location>
</feature>
<evidence type="ECO:0000313" key="13">
    <source>
        <dbReference type="EMBL" id="MCQ1528509.1"/>
    </source>
</evidence>
<feature type="transmembrane region" description="Helical" evidence="11">
    <location>
        <begin position="264"/>
        <end position="282"/>
    </location>
</feature>
<comment type="subcellular location">
    <subcellularLocation>
        <location evidence="1">Membrane</location>
        <topology evidence="1">Multi-pass membrane protein</topology>
    </subcellularLocation>
</comment>
<gene>
    <name evidence="13" type="ORF">LJD61_02960</name>
</gene>
<dbReference type="PANTHER" id="PTHR43562:SF3">
    <property type="entry name" value="SODIUM ION_PROTON EXCHANGER (EUROFUNG)"/>
    <property type="match status" value="1"/>
</dbReference>
<evidence type="ECO:0000256" key="8">
    <source>
        <dbReference type="ARBA" id="ARBA00023065"/>
    </source>
</evidence>
<dbReference type="Gene3D" id="1.20.1530.20">
    <property type="match status" value="1"/>
</dbReference>
<evidence type="ECO:0000259" key="12">
    <source>
        <dbReference type="Pfam" id="PF00999"/>
    </source>
</evidence>
<dbReference type="Proteomes" id="UP001651880">
    <property type="component" value="Unassembled WGS sequence"/>
</dbReference>
<evidence type="ECO:0000256" key="6">
    <source>
        <dbReference type="ARBA" id="ARBA00022989"/>
    </source>
</evidence>
<evidence type="ECO:0000256" key="2">
    <source>
        <dbReference type="ARBA" id="ARBA00005551"/>
    </source>
</evidence>
<dbReference type="InterPro" id="IPR038770">
    <property type="entry name" value="Na+/solute_symporter_sf"/>
</dbReference>
<keyword evidence="8" id="KW-0406">Ion transport</keyword>
<evidence type="ECO:0000256" key="3">
    <source>
        <dbReference type="ARBA" id="ARBA00022448"/>
    </source>
</evidence>
<keyword evidence="4" id="KW-0050">Antiport</keyword>
<protein>
    <submittedName>
        <fullName evidence="13">Cation:proton antiporter</fullName>
    </submittedName>
</protein>
<keyword evidence="10" id="KW-0739">Sodium transport</keyword>
<feature type="transmembrane region" description="Helical" evidence="11">
    <location>
        <begin position="113"/>
        <end position="132"/>
    </location>
</feature>
<feature type="transmembrane region" description="Helical" evidence="11">
    <location>
        <begin position="27"/>
        <end position="47"/>
    </location>
</feature>
<feature type="transmembrane region" description="Helical" evidence="11">
    <location>
        <begin position="176"/>
        <end position="198"/>
    </location>
</feature>
<comment type="caution">
    <text evidence="13">The sequence shown here is derived from an EMBL/GenBank/DDBJ whole genome shotgun (WGS) entry which is preliminary data.</text>
</comment>
<evidence type="ECO:0000256" key="10">
    <source>
        <dbReference type="ARBA" id="ARBA00023201"/>
    </source>
</evidence>
<sequence length="379" mass="40124">MMFLLQLSVVLTAAALGGYICRRLNQPAVLGQLIFGIIIGPSLLNIVSPTETFIHMSDLGVILLMFIAGLETDLDEMIKSGKSSLIIAIGGVIAPIVLGIAASSLFGNPIEEGFFIGVILAATSVSITVETLREIDKLKTRQGIAILGAAVIDDVIGIVLLSLVTGLVKPGAGQSFFLVLAKLVGFFILAFVIGLFIIRFSKKYFTSKNTSQHIAVIALIFCLLFGFAAEEMGVAAITGAYLAGMILSATPFRHKVSYSIQELAYLLLTPIFFVVTGMKVDISHMLNDLPFGMALLLAAVLGKLIGCGAVAKFLGFNKKESLQIGIGMIPRGEVALIVTDIGLKLGVVPTGLFAAIIFMILATTVVTPPFLKKSFEKAA</sequence>
<feature type="transmembrane region" description="Helical" evidence="11">
    <location>
        <begin position="85"/>
        <end position="107"/>
    </location>
</feature>
<evidence type="ECO:0000256" key="1">
    <source>
        <dbReference type="ARBA" id="ARBA00004141"/>
    </source>
</evidence>
<reference evidence="13 14" key="1">
    <citation type="submission" date="2021-10" db="EMBL/GenBank/DDBJ databases">
        <title>Lutispora strain m25 sp. nov., a thermophilic, non-spore-forming bacterium isolated from a lab-scale methanogenic bioreactor digesting anaerobic sludge.</title>
        <authorList>
            <person name="El Houari A."/>
            <person name="Mcdonald J."/>
        </authorList>
    </citation>
    <scope>NUCLEOTIDE SEQUENCE [LARGE SCALE GENOMIC DNA]</scope>
    <source>
        <strain evidence="14">m25</strain>
    </source>
</reference>
<keyword evidence="6 11" id="KW-1133">Transmembrane helix</keyword>
<dbReference type="Pfam" id="PF00999">
    <property type="entry name" value="Na_H_Exchanger"/>
    <property type="match status" value="1"/>
</dbReference>
<evidence type="ECO:0000313" key="14">
    <source>
        <dbReference type="Proteomes" id="UP001651880"/>
    </source>
</evidence>
<evidence type="ECO:0000256" key="4">
    <source>
        <dbReference type="ARBA" id="ARBA00022449"/>
    </source>
</evidence>
<keyword evidence="7" id="KW-0915">Sodium</keyword>
<feature type="domain" description="Cation/H+ exchanger transmembrane" evidence="12">
    <location>
        <begin position="13"/>
        <end position="371"/>
    </location>
</feature>
<dbReference type="InterPro" id="IPR006153">
    <property type="entry name" value="Cation/H_exchanger_TM"/>
</dbReference>